<dbReference type="Pfam" id="PF00144">
    <property type="entry name" value="Beta-lactamase"/>
    <property type="match status" value="1"/>
</dbReference>
<evidence type="ECO:0000259" key="2">
    <source>
        <dbReference type="Pfam" id="PF00144"/>
    </source>
</evidence>
<dbReference type="Gene3D" id="3.40.710.10">
    <property type="entry name" value="DD-peptidase/beta-lactamase superfamily"/>
    <property type="match status" value="1"/>
</dbReference>
<dbReference type="Proteomes" id="UP000515291">
    <property type="component" value="Chromosome"/>
</dbReference>
<dbReference type="PANTHER" id="PTHR43283">
    <property type="entry name" value="BETA-LACTAMASE-RELATED"/>
    <property type="match status" value="1"/>
</dbReference>
<accession>A0A7G6TYP2</accession>
<dbReference type="InterPro" id="IPR001466">
    <property type="entry name" value="Beta-lactam-related"/>
</dbReference>
<dbReference type="PANTHER" id="PTHR43283:SF3">
    <property type="entry name" value="BETA-LACTAMASE FAMILY PROTEIN (AFU_ORTHOLOGUE AFUA_5G07500)"/>
    <property type="match status" value="1"/>
</dbReference>
<feature type="region of interest" description="Disordered" evidence="1">
    <location>
        <begin position="391"/>
        <end position="410"/>
    </location>
</feature>
<dbReference type="AlphaFoldDB" id="A0A7G6TYP2"/>
<name>A0A7G6TYP2_9BRAD</name>
<sequence>MNAQTAAKHAVSLETPELPQARPETLGLSSNRLQIMSDAFKREIDKGTTPGVTMLVSRRGQIGYFEAFGKQSPDGATAMSKDSLFRIFSMTKPIVSLGIMQLVEDGHILLNDPLAKYIPEFAETKVGVERNGALELALPLRPITIQDLLRHTSGISYEITGNGMVQRMYQKSNLRNRDITNEEHAKIVAGLPLICQPGSEWNYSRSTDILGRVIEVVSGKSLGNYLTENILAPLQMAETGFHTASTNKDRIAQPFPTDPWTGEKVALFDPLEIPEDGIRRRRPRIKDHGLCTLLPDAAQWRHVGRQPRDRQPHAASDGVQPSDAQREAGNTSRPARPRLRPRLRGAHRRWAGTLRGIERAILLERRRRHVLLDRSAGRTLRGVHVAGPRPAGIFQDADPESRLRGGGVTT</sequence>
<proteinExistence type="predicted"/>
<organism evidence="3 4">
    <name type="scientific">Tardiphaga robiniae</name>
    <dbReference type="NCBI Taxonomy" id="943830"/>
    <lineage>
        <taxon>Bacteria</taxon>
        <taxon>Pseudomonadati</taxon>
        <taxon>Pseudomonadota</taxon>
        <taxon>Alphaproteobacteria</taxon>
        <taxon>Hyphomicrobiales</taxon>
        <taxon>Nitrobacteraceae</taxon>
        <taxon>Tardiphaga</taxon>
    </lineage>
</organism>
<dbReference type="EMBL" id="CP050292">
    <property type="protein sequence ID" value="QND71874.1"/>
    <property type="molecule type" value="Genomic_DNA"/>
</dbReference>
<protein>
    <submittedName>
        <fullName evidence="3">Beta-lactamase family protein</fullName>
    </submittedName>
</protein>
<gene>
    <name evidence="3" type="ORF">HB776_12015</name>
</gene>
<dbReference type="InterPro" id="IPR050789">
    <property type="entry name" value="Diverse_Enzym_Activities"/>
</dbReference>
<dbReference type="SUPFAM" id="SSF56601">
    <property type="entry name" value="beta-lactamase/transpeptidase-like"/>
    <property type="match status" value="1"/>
</dbReference>
<evidence type="ECO:0000313" key="3">
    <source>
        <dbReference type="EMBL" id="QND71874.1"/>
    </source>
</evidence>
<evidence type="ECO:0000256" key="1">
    <source>
        <dbReference type="SAM" id="MobiDB-lite"/>
    </source>
</evidence>
<evidence type="ECO:0000313" key="4">
    <source>
        <dbReference type="Proteomes" id="UP000515291"/>
    </source>
</evidence>
<reference evidence="4" key="1">
    <citation type="journal article" date="2020" name="Mol. Plant Microbe">
        <title>Rhizobial microsymbionts of the narrowly endemic Oxytropis species growing in Kamchatka are characterized by significant genetic diversity and possess a set of genes that are associated with T3SS and T6SS secretion systems and can affect the development of symbiosis.</title>
        <authorList>
            <person name="Safronova V."/>
            <person name="Guro P."/>
            <person name="Sazanova A."/>
            <person name="Kuznetsova I."/>
            <person name="Belimov A."/>
            <person name="Yakubov V."/>
            <person name="Chirak E."/>
            <person name="Afonin A."/>
            <person name="Gogolev Y."/>
            <person name="Andronov E."/>
            <person name="Tikhonovich I."/>
        </authorList>
    </citation>
    <scope>NUCLEOTIDE SEQUENCE [LARGE SCALE GENOMIC DNA]</scope>
    <source>
        <strain evidence="4">581</strain>
    </source>
</reference>
<feature type="domain" description="Beta-lactamase-related" evidence="2">
    <location>
        <begin position="40"/>
        <end position="307"/>
    </location>
</feature>
<feature type="region of interest" description="Disordered" evidence="1">
    <location>
        <begin position="1"/>
        <end position="26"/>
    </location>
</feature>
<dbReference type="InterPro" id="IPR012338">
    <property type="entry name" value="Beta-lactam/transpept-like"/>
</dbReference>
<feature type="compositionally biased region" description="Basic residues" evidence="1">
    <location>
        <begin position="335"/>
        <end position="344"/>
    </location>
</feature>
<dbReference type="KEGG" id="trb:HB776_12015"/>
<feature type="region of interest" description="Disordered" evidence="1">
    <location>
        <begin position="302"/>
        <end position="344"/>
    </location>
</feature>